<organism evidence="1 2">
    <name type="scientific">Sphingomonas lenta</name>
    <dbReference type="NCBI Taxonomy" id="1141887"/>
    <lineage>
        <taxon>Bacteria</taxon>
        <taxon>Pseudomonadati</taxon>
        <taxon>Pseudomonadota</taxon>
        <taxon>Alphaproteobacteria</taxon>
        <taxon>Sphingomonadales</taxon>
        <taxon>Sphingomonadaceae</taxon>
        <taxon>Sphingomonas</taxon>
    </lineage>
</organism>
<dbReference type="SUPFAM" id="SSF52467">
    <property type="entry name" value="DHS-like NAD/FAD-binding domain"/>
    <property type="match status" value="1"/>
</dbReference>
<dbReference type="Gene3D" id="3.40.50.1220">
    <property type="entry name" value="TPP-binding domain"/>
    <property type="match status" value="1"/>
</dbReference>
<dbReference type="RefSeq" id="WP_095997513.1">
    <property type="nucleotide sequence ID" value="NZ_NSLI01000002.1"/>
</dbReference>
<dbReference type="InterPro" id="IPR029035">
    <property type="entry name" value="DHS-like_NAD/FAD-binding_dom"/>
</dbReference>
<proteinExistence type="predicted"/>
<sequence length="271" mass="31472">MLEDLARQIRDRKVVLFAGAGLSAQLDLPTWSGLMAHMARELGYDPDVLIRPGADYLQIAEYYRLEKGRLGPLRSWMDRSWHVEDDRLRSSRVHNQIVDLDFPFIYTTNYDRNIERAFDLRGKKYSKIVAMLDVAEAQAELPHIVKFHGDFDDDESLVLTESDYFERLDFDTLLDVKFHADVLGRSILFVGYSISDLNLRLLLFRLQRLWKRSGQAERRPKSYIFLMRPDPVQESVFASRGLTPLIYDGEATSDPLADLFDQLLQIVRNKV</sequence>
<dbReference type="Proteomes" id="UP000218151">
    <property type="component" value="Unassembled WGS sequence"/>
</dbReference>
<evidence type="ECO:0000313" key="1">
    <source>
        <dbReference type="EMBL" id="PAX09015.1"/>
    </source>
</evidence>
<accession>A0A2A2SIG8</accession>
<reference evidence="2" key="1">
    <citation type="submission" date="2017-09" db="EMBL/GenBank/DDBJ databases">
        <authorList>
            <person name="Feng G."/>
            <person name="Zhu H."/>
        </authorList>
    </citation>
    <scope>NUCLEOTIDE SEQUENCE [LARGE SCALE GENOMIC DNA]</scope>
    <source>
        <strain evidence="2">1PNM-20</strain>
    </source>
</reference>
<dbReference type="Pfam" id="PF13289">
    <property type="entry name" value="SIR2_2"/>
    <property type="match status" value="1"/>
</dbReference>
<dbReference type="OrthoDB" id="7357874at2"/>
<protein>
    <submittedName>
        <fullName evidence="1">Sir2 family NAD-dependent protein deacetylase</fullName>
    </submittedName>
</protein>
<name>A0A2A2SIG8_9SPHN</name>
<gene>
    <name evidence="1" type="ORF">CKY28_06690</name>
</gene>
<dbReference type="EMBL" id="NSLI01000002">
    <property type="protein sequence ID" value="PAX09015.1"/>
    <property type="molecule type" value="Genomic_DNA"/>
</dbReference>
<keyword evidence="2" id="KW-1185">Reference proteome</keyword>
<dbReference type="AlphaFoldDB" id="A0A2A2SIG8"/>
<evidence type="ECO:0000313" key="2">
    <source>
        <dbReference type="Proteomes" id="UP000218151"/>
    </source>
</evidence>
<comment type="caution">
    <text evidence="1">The sequence shown here is derived from an EMBL/GenBank/DDBJ whole genome shotgun (WGS) entry which is preliminary data.</text>
</comment>
<dbReference type="PIRSF" id="PIRSF033541">
    <property type="entry name" value="ORF25P_Sir2"/>
    <property type="match status" value="1"/>
</dbReference>
<dbReference type="InterPro" id="IPR014583">
    <property type="entry name" value="Uncharacterised_Sir2-like"/>
</dbReference>